<keyword evidence="2" id="KW-1185">Reference proteome</keyword>
<reference evidence="2" key="1">
    <citation type="journal article" date="2019" name="Int. J. Syst. Evol. Microbiol.">
        <title>The Global Catalogue of Microorganisms (GCM) 10K type strain sequencing project: providing services to taxonomists for standard genome sequencing and annotation.</title>
        <authorList>
            <consortium name="The Broad Institute Genomics Platform"/>
            <consortium name="The Broad Institute Genome Sequencing Center for Infectious Disease"/>
            <person name="Wu L."/>
            <person name="Ma J."/>
        </authorList>
    </citation>
    <scope>NUCLEOTIDE SEQUENCE [LARGE SCALE GENOMIC DNA]</scope>
    <source>
        <strain evidence="2">KCTC 52606</strain>
    </source>
</reference>
<comment type="caution">
    <text evidence="1">The sequence shown here is derived from an EMBL/GenBank/DDBJ whole genome shotgun (WGS) entry which is preliminary data.</text>
</comment>
<protein>
    <recommendedName>
        <fullName evidence="3">Lipoprotein</fullName>
    </recommendedName>
</protein>
<dbReference type="Proteomes" id="UP001595378">
    <property type="component" value="Unassembled WGS sequence"/>
</dbReference>
<organism evidence="1 2">
    <name type="scientific">Alteraurantiacibacter lauratis</name>
    <dbReference type="NCBI Taxonomy" id="2054627"/>
    <lineage>
        <taxon>Bacteria</taxon>
        <taxon>Pseudomonadati</taxon>
        <taxon>Pseudomonadota</taxon>
        <taxon>Alphaproteobacteria</taxon>
        <taxon>Sphingomonadales</taxon>
        <taxon>Erythrobacteraceae</taxon>
        <taxon>Alteraurantiacibacter</taxon>
    </lineage>
</organism>
<proteinExistence type="predicted"/>
<name>A0ABV7ED03_9SPHN</name>
<accession>A0ABV7ED03</accession>
<evidence type="ECO:0000313" key="1">
    <source>
        <dbReference type="EMBL" id="MFC3099719.1"/>
    </source>
</evidence>
<gene>
    <name evidence="1" type="ORF">ACFODK_02305</name>
</gene>
<sequence>MRSAKALLAAVILPLAACKPPDGAAPRLRQIANPLAENLYRVDRNEDGTALLGLHVGQVRLQGRCLLLDYDGSQYTPVFVYDRDNVTVSANSITIGRFTAEYGQPYYFPGLIVRSFDMPRRDNCAAKTAFITEIADIADF</sequence>
<dbReference type="RefSeq" id="WP_336917039.1">
    <property type="nucleotide sequence ID" value="NZ_JBANRN010000001.1"/>
</dbReference>
<evidence type="ECO:0008006" key="3">
    <source>
        <dbReference type="Google" id="ProtNLM"/>
    </source>
</evidence>
<evidence type="ECO:0000313" key="2">
    <source>
        <dbReference type="Proteomes" id="UP001595378"/>
    </source>
</evidence>
<dbReference type="EMBL" id="JBHRSU010000001">
    <property type="protein sequence ID" value="MFC3099719.1"/>
    <property type="molecule type" value="Genomic_DNA"/>
</dbReference>